<sequence>MRSYEMKEVRIVAHRRSLPAATTLDIISSSSLATLASITTKLSTLRSIVSTFSSPRVCHIPRTPSSTDCLRPRKLLTPRCEQPQV</sequence>
<dbReference type="HOGENOM" id="CLU_2512609_0_0_1"/>
<organism evidence="1 2">
    <name type="scientific">Dothistroma septosporum (strain NZE10 / CBS 128990)</name>
    <name type="common">Red band needle blight fungus</name>
    <name type="synonym">Mycosphaerella pini</name>
    <dbReference type="NCBI Taxonomy" id="675120"/>
    <lineage>
        <taxon>Eukaryota</taxon>
        <taxon>Fungi</taxon>
        <taxon>Dikarya</taxon>
        <taxon>Ascomycota</taxon>
        <taxon>Pezizomycotina</taxon>
        <taxon>Dothideomycetes</taxon>
        <taxon>Dothideomycetidae</taxon>
        <taxon>Mycosphaerellales</taxon>
        <taxon>Mycosphaerellaceae</taxon>
        <taxon>Dothistroma</taxon>
    </lineage>
</organism>
<proteinExistence type="predicted"/>
<reference evidence="1 2" key="2">
    <citation type="journal article" date="2012" name="PLoS Pathog.">
        <title>Diverse lifestyles and strategies of plant pathogenesis encoded in the genomes of eighteen Dothideomycetes fungi.</title>
        <authorList>
            <person name="Ohm R.A."/>
            <person name="Feau N."/>
            <person name="Henrissat B."/>
            <person name="Schoch C.L."/>
            <person name="Horwitz B.A."/>
            <person name="Barry K.W."/>
            <person name="Condon B.J."/>
            <person name="Copeland A.C."/>
            <person name="Dhillon B."/>
            <person name="Glaser F."/>
            <person name="Hesse C.N."/>
            <person name="Kosti I."/>
            <person name="LaButti K."/>
            <person name="Lindquist E.A."/>
            <person name="Lucas S."/>
            <person name="Salamov A.A."/>
            <person name="Bradshaw R.E."/>
            <person name="Ciuffetti L."/>
            <person name="Hamelin R.C."/>
            <person name="Kema G.H.J."/>
            <person name="Lawrence C."/>
            <person name="Scott J.A."/>
            <person name="Spatafora J.W."/>
            <person name="Turgeon B.G."/>
            <person name="de Wit P.J.G.M."/>
            <person name="Zhong S."/>
            <person name="Goodwin S.B."/>
            <person name="Grigoriev I.V."/>
        </authorList>
    </citation>
    <scope>NUCLEOTIDE SEQUENCE [LARGE SCALE GENOMIC DNA]</scope>
    <source>
        <strain evidence="2">NZE10 / CBS 128990</strain>
    </source>
</reference>
<evidence type="ECO:0000313" key="2">
    <source>
        <dbReference type="Proteomes" id="UP000016933"/>
    </source>
</evidence>
<name>N1PRP9_DOTSN</name>
<evidence type="ECO:0000313" key="1">
    <source>
        <dbReference type="EMBL" id="EME45603.1"/>
    </source>
</evidence>
<keyword evidence="2" id="KW-1185">Reference proteome</keyword>
<dbReference type="EMBL" id="KB446538">
    <property type="protein sequence ID" value="EME45603.1"/>
    <property type="molecule type" value="Genomic_DNA"/>
</dbReference>
<dbReference type="Proteomes" id="UP000016933">
    <property type="component" value="Unassembled WGS sequence"/>
</dbReference>
<protein>
    <submittedName>
        <fullName evidence="1">Uncharacterized protein</fullName>
    </submittedName>
</protein>
<gene>
    <name evidence="1" type="ORF">DOTSEDRAFT_43895</name>
</gene>
<accession>N1PRP9</accession>
<dbReference type="AlphaFoldDB" id="N1PRP9"/>
<reference evidence="2" key="1">
    <citation type="journal article" date="2012" name="PLoS Genet.">
        <title>The genomes of the fungal plant pathogens Cladosporium fulvum and Dothistroma septosporum reveal adaptation to different hosts and lifestyles but also signatures of common ancestry.</title>
        <authorList>
            <person name="de Wit P.J.G.M."/>
            <person name="van der Burgt A."/>
            <person name="Oekmen B."/>
            <person name="Stergiopoulos I."/>
            <person name="Abd-Elsalam K.A."/>
            <person name="Aerts A.L."/>
            <person name="Bahkali A.H."/>
            <person name="Beenen H.G."/>
            <person name="Chettri P."/>
            <person name="Cox M.P."/>
            <person name="Datema E."/>
            <person name="de Vries R.P."/>
            <person name="Dhillon B."/>
            <person name="Ganley A.R."/>
            <person name="Griffiths S.A."/>
            <person name="Guo Y."/>
            <person name="Hamelin R.C."/>
            <person name="Henrissat B."/>
            <person name="Kabir M.S."/>
            <person name="Jashni M.K."/>
            <person name="Kema G."/>
            <person name="Klaubauf S."/>
            <person name="Lapidus A."/>
            <person name="Levasseur A."/>
            <person name="Lindquist E."/>
            <person name="Mehrabi R."/>
            <person name="Ohm R.A."/>
            <person name="Owen T.J."/>
            <person name="Salamov A."/>
            <person name="Schwelm A."/>
            <person name="Schijlen E."/>
            <person name="Sun H."/>
            <person name="van den Burg H.A."/>
            <person name="van Ham R.C.H.J."/>
            <person name="Zhang S."/>
            <person name="Goodwin S.B."/>
            <person name="Grigoriev I.V."/>
            <person name="Collemare J."/>
            <person name="Bradshaw R.E."/>
        </authorList>
    </citation>
    <scope>NUCLEOTIDE SEQUENCE [LARGE SCALE GENOMIC DNA]</scope>
    <source>
        <strain evidence="2">NZE10 / CBS 128990</strain>
    </source>
</reference>